<dbReference type="RefSeq" id="YP_009133994.1">
    <property type="nucleotide sequence ID" value="NC_026926.1"/>
</dbReference>
<dbReference type="OrthoDB" id="11086at10239"/>
<dbReference type="GeneID" id="24171190"/>
<gene>
    <name evidence="1" type="ORF">Syn7803US103_12</name>
</gene>
<protein>
    <submittedName>
        <fullName evidence="1">Putative base plate lysozyme</fullName>
    </submittedName>
</protein>
<sequence length="354" mass="36891">MSHSVPANQYPTGIFKQTTADETQSLKDGPVFTTCWKGVLTRSQIYERMYPDGQTSTLRIDGPDGTAGFLSLQNNGSIVIVTGEKNVEKGASSGKLCIHTHGQQQKHEQVTHIEYNCGDDGEEALNIIAYGDIVEEATGSERHIKAQKIVITAEEELFLIGKSQVFIQAGSNGGGTIQMSAGTIEQVVDNKKDIVFGQKMTFGAGEETSVQFDPRASQNIVSPGHVNWSILGDYKQWVGGVSQTVIAGKPGTPPLIKARDNSYSVNTLIGGASVKATDAILFSAGSLASITAGGAIDQTAGASITQNAGAAITQTASTDISQTAGSAITQTAGTTISIAATGNVVVTGALILLN</sequence>
<dbReference type="Proteomes" id="UP000033008">
    <property type="component" value="Segment"/>
</dbReference>
<dbReference type="KEGG" id="vg:24171190"/>
<name>A0A0E3F9Y1_9CAUD</name>
<dbReference type="EMBL" id="KJ019069">
    <property type="protein sequence ID" value="AIX23907.1"/>
    <property type="molecule type" value="Genomic_DNA"/>
</dbReference>
<proteinExistence type="predicted"/>
<organism evidence="1 2">
    <name type="scientific">Synechococcus phage ACG-2014j</name>
    <dbReference type="NCBI Taxonomy" id="1493514"/>
    <lineage>
        <taxon>Viruses</taxon>
        <taxon>Duplodnaviria</taxon>
        <taxon>Heunggongvirae</taxon>
        <taxon>Uroviricota</taxon>
        <taxon>Caudoviricetes</taxon>
        <taxon>Pantevenvirales</taxon>
        <taxon>Kyanoviridae</taxon>
        <taxon>Potamoivirus</taxon>
        <taxon>Potamoivirus tusconj</taxon>
    </lineage>
</organism>
<evidence type="ECO:0000313" key="1">
    <source>
        <dbReference type="EMBL" id="AIX23907.1"/>
    </source>
</evidence>
<evidence type="ECO:0000313" key="2">
    <source>
        <dbReference type="Proteomes" id="UP000033008"/>
    </source>
</evidence>
<reference evidence="1 2" key="1">
    <citation type="submission" date="2013-12" db="EMBL/GenBank/DDBJ databases">
        <title>Ecological redundancy of diverse viral populations within a natural community.</title>
        <authorList>
            <person name="Gregory A.C."/>
            <person name="LaButti K."/>
            <person name="Copeland A."/>
            <person name="Woyke T."/>
            <person name="Sullivan M.B."/>
        </authorList>
    </citation>
    <scope>NUCLEOTIDE SEQUENCE [LARGE SCALE GENOMIC DNA]</scope>
    <source>
        <strain evidence="1">Syn7803US103</strain>
    </source>
</reference>
<accession>A0A0E3F9Y1</accession>